<dbReference type="EMBL" id="MW831865">
    <property type="protein sequence ID" value="QWT56540.1"/>
    <property type="molecule type" value="Genomic_DNA"/>
</dbReference>
<reference evidence="1" key="1">
    <citation type="submission" date="2021-03" db="EMBL/GenBank/DDBJ databases">
        <authorList>
            <person name="Tong Y."/>
            <person name="Zhang W."/>
            <person name="Tian F."/>
            <person name="Li J."/>
            <person name="He X."/>
        </authorList>
    </citation>
    <scope>NUCLEOTIDE SEQUENCE</scope>
</reference>
<evidence type="ECO:0000313" key="2">
    <source>
        <dbReference type="Proteomes" id="UP000693765"/>
    </source>
</evidence>
<proteinExistence type="predicted"/>
<sequence length="68" mass="7259">MIRSDFSNYTPVYGGGAGLVQEFVKLVGYLRTFPNSAEAVLALFNADVAKVKAAIEALVPEAPTDPEE</sequence>
<protein>
    <submittedName>
        <fullName evidence="1">Uncharacterized protein</fullName>
    </submittedName>
</protein>
<evidence type="ECO:0000313" key="1">
    <source>
        <dbReference type="EMBL" id="QWT56540.1"/>
    </source>
</evidence>
<organism evidence="1 2">
    <name type="scientific">Stenotrophomonas phage BUCT598</name>
    <dbReference type="NCBI Taxonomy" id="2834253"/>
    <lineage>
        <taxon>Viruses</taxon>
        <taxon>Duplodnaviria</taxon>
        <taxon>Heunggongvirae</taxon>
        <taxon>Uroviricota</taxon>
        <taxon>Caudoviricetes</taxon>
        <taxon>Autographivirales</taxon>
        <taxon>Autonotataviridae</taxon>
        <taxon>Gujervirinae</taxon>
        <taxon>Smasvirus</taxon>
        <taxon>Smasvirus BUCT598</taxon>
    </lineage>
</organism>
<dbReference type="Proteomes" id="UP000693765">
    <property type="component" value="Segment"/>
</dbReference>
<accession>A0A8F2F4T5</accession>
<name>A0A8F2F4T5_9CAUD</name>
<keyword evidence="2" id="KW-1185">Reference proteome</keyword>